<dbReference type="EMBL" id="JBHSAF010000014">
    <property type="protein sequence ID" value="MFC3914626.1"/>
    <property type="molecule type" value="Genomic_DNA"/>
</dbReference>
<evidence type="ECO:0000313" key="2">
    <source>
        <dbReference type="Proteomes" id="UP001595692"/>
    </source>
</evidence>
<reference evidence="2" key="1">
    <citation type="journal article" date="2019" name="Int. J. Syst. Evol. Microbiol.">
        <title>The Global Catalogue of Microorganisms (GCM) 10K type strain sequencing project: providing services to taxonomists for standard genome sequencing and annotation.</title>
        <authorList>
            <consortium name="The Broad Institute Genomics Platform"/>
            <consortium name="The Broad Institute Genome Sequencing Center for Infectious Disease"/>
            <person name="Wu L."/>
            <person name="Ma J."/>
        </authorList>
    </citation>
    <scope>NUCLEOTIDE SEQUENCE [LARGE SCALE GENOMIC DNA]</scope>
    <source>
        <strain evidence="2">CCUG 54939</strain>
    </source>
</reference>
<gene>
    <name evidence="1" type="ORF">ACFOSS_14315</name>
</gene>
<evidence type="ECO:0000313" key="1">
    <source>
        <dbReference type="EMBL" id="MFC3914626.1"/>
    </source>
</evidence>
<protein>
    <submittedName>
        <fullName evidence="1">Uncharacterized protein</fullName>
    </submittedName>
</protein>
<proteinExistence type="predicted"/>
<accession>A0ABV8CQY4</accession>
<dbReference type="RefSeq" id="WP_377153710.1">
    <property type="nucleotide sequence ID" value="NZ_JBHSAF010000014.1"/>
</dbReference>
<name>A0ABV8CQY4_9GAMM</name>
<sequence>MSTQTEVHFCKHCRQDTTHILLLIRKKSPFEHSKHRQLKEFIAGFIKSWWVGPFLASMDDLSRHLICEQCGTTIIEE</sequence>
<keyword evidence="2" id="KW-1185">Reference proteome</keyword>
<organism evidence="1 2">
    <name type="scientific">Pseudaeromonas sharmana</name>
    <dbReference type="NCBI Taxonomy" id="328412"/>
    <lineage>
        <taxon>Bacteria</taxon>
        <taxon>Pseudomonadati</taxon>
        <taxon>Pseudomonadota</taxon>
        <taxon>Gammaproteobacteria</taxon>
        <taxon>Aeromonadales</taxon>
        <taxon>Aeromonadaceae</taxon>
        <taxon>Pseudaeromonas</taxon>
    </lineage>
</organism>
<comment type="caution">
    <text evidence="1">The sequence shown here is derived from an EMBL/GenBank/DDBJ whole genome shotgun (WGS) entry which is preliminary data.</text>
</comment>
<dbReference type="Proteomes" id="UP001595692">
    <property type="component" value="Unassembled WGS sequence"/>
</dbReference>